<reference evidence="9" key="1">
    <citation type="journal article" date="2015" name="Proc. Natl. Acad. Sci. U.S.A.">
        <title>Networks of energetic and metabolic interactions define dynamics in microbial communities.</title>
        <authorList>
            <person name="Embree M."/>
            <person name="Liu J.K."/>
            <person name="Al-Bassam M.M."/>
            <person name="Zengler K."/>
        </authorList>
    </citation>
    <scope>NUCLEOTIDE SEQUENCE</scope>
</reference>
<dbReference type="PANTHER" id="PTHR23517:SF15">
    <property type="entry name" value="PROTON-DEPENDENT OLIGOPEPTIDE FAMILY TRANSPORT PROTEIN"/>
    <property type="match status" value="1"/>
</dbReference>
<dbReference type="InterPro" id="IPR050171">
    <property type="entry name" value="MFS_Transporters"/>
</dbReference>
<dbReference type="InterPro" id="IPR036259">
    <property type="entry name" value="MFS_trans_sf"/>
</dbReference>
<keyword evidence="2" id="KW-0813">Transport</keyword>
<dbReference type="InterPro" id="IPR000109">
    <property type="entry name" value="POT_fam"/>
</dbReference>
<dbReference type="InterPro" id="IPR018456">
    <property type="entry name" value="PTR2_symporter_CS"/>
</dbReference>
<comment type="caution">
    <text evidence="9">The sequence shown here is derived from an EMBL/GenBank/DDBJ whole genome shotgun (WGS) entry which is preliminary data.</text>
</comment>
<feature type="transmembrane region" description="Helical" evidence="7">
    <location>
        <begin position="178"/>
        <end position="197"/>
    </location>
</feature>
<name>A0A0W8FXX8_9ZZZZ</name>
<evidence type="ECO:0000256" key="3">
    <source>
        <dbReference type="ARBA" id="ARBA00022475"/>
    </source>
</evidence>
<gene>
    <name evidence="9" type="ORF">ASZ90_004400</name>
</gene>
<feature type="transmembrane region" description="Helical" evidence="7">
    <location>
        <begin position="444"/>
        <end position="465"/>
    </location>
</feature>
<dbReference type="InterPro" id="IPR020846">
    <property type="entry name" value="MFS_dom"/>
</dbReference>
<feature type="transmembrane region" description="Helical" evidence="7">
    <location>
        <begin position="303"/>
        <end position="321"/>
    </location>
</feature>
<protein>
    <submittedName>
        <fullName evidence="9">Di-/tripeptide transporter</fullName>
    </submittedName>
</protein>
<dbReference type="Pfam" id="PF00854">
    <property type="entry name" value="PTR2"/>
    <property type="match status" value="2"/>
</dbReference>
<comment type="subcellular location">
    <subcellularLocation>
        <location evidence="1">Cell membrane</location>
        <topology evidence="1">Multi-pass membrane protein</topology>
    </subcellularLocation>
</comment>
<feature type="transmembrane region" description="Helical" evidence="7">
    <location>
        <begin position="268"/>
        <end position="291"/>
    </location>
</feature>
<feature type="transmembrane region" description="Helical" evidence="7">
    <location>
        <begin position="333"/>
        <end position="356"/>
    </location>
</feature>
<dbReference type="PROSITE" id="PS50850">
    <property type="entry name" value="MFS"/>
    <property type="match status" value="1"/>
</dbReference>
<dbReference type="CDD" id="cd17346">
    <property type="entry name" value="MFS_DtpA_like"/>
    <property type="match status" value="1"/>
</dbReference>
<feature type="transmembrane region" description="Helical" evidence="7">
    <location>
        <begin position="46"/>
        <end position="65"/>
    </location>
</feature>
<evidence type="ECO:0000256" key="2">
    <source>
        <dbReference type="ARBA" id="ARBA00022448"/>
    </source>
</evidence>
<feature type="transmembrane region" description="Helical" evidence="7">
    <location>
        <begin position="77"/>
        <end position="95"/>
    </location>
</feature>
<dbReference type="NCBIfam" id="TIGR00924">
    <property type="entry name" value="yjdL_sub1_fam"/>
    <property type="match status" value="1"/>
</dbReference>
<feature type="transmembrane region" description="Helical" evidence="7">
    <location>
        <begin position="368"/>
        <end position="389"/>
    </location>
</feature>
<evidence type="ECO:0000313" key="9">
    <source>
        <dbReference type="EMBL" id="KUG25768.1"/>
    </source>
</evidence>
<sequence length="500" mass="55243">MFKGHPRGLYVLFFTEMWERFGFYTMLAIFVLYLQENFGWDAATVTNIYGVFLAAVYFTPILGGWIADNLLGYGKTIALGAVTMGTGYALMAIPTSSEFQLYAALTVVAIGNGLFKANISVLVGNLYAHKDGSLKDAGYNIFYMGINIGAFYAPIAATNIKQFFIDNVGTTLAQGYNAGFAIAAFGMVVSILIFLIYKKHYKDADYQSKNEKNVEKDLVLTKEQEKLRIVALMTIFAIVIFFWMAFHQNGAALTLFARDYITPMVGKFTYLLFDVLALHGILAILLGGATALNKGTTQKIRGIGGFLAAVGVIIVIIKINSLPELNAIAPEQFAYFNPMFIVLMTPLIVSYFRFLNRRGKEPSSPAKIGIGMLLTALSFMIMMIAAMGLPGVYSLENVSSAITVSPFWLISTYFVVTIGELHLSPMGLSFVSKTAPPRMKGLMMGFWFGATAVGNYLSGFIGRFYQNWEVWQFFLLLVITSLIAALLVRIFLNKLKRATQ</sequence>
<feature type="transmembrane region" description="Helical" evidence="7">
    <location>
        <begin position="471"/>
        <end position="492"/>
    </location>
</feature>
<feature type="transmembrane region" description="Helical" evidence="7">
    <location>
        <begin position="401"/>
        <end position="423"/>
    </location>
</feature>
<dbReference type="GO" id="GO:0005886">
    <property type="term" value="C:plasma membrane"/>
    <property type="evidence" value="ECO:0007669"/>
    <property type="project" value="UniProtKB-SubCell"/>
</dbReference>
<evidence type="ECO:0000256" key="1">
    <source>
        <dbReference type="ARBA" id="ARBA00004651"/>
    </source>
</evidence>
<dbReference type="AlphaFoldDB" id="A0A0W8FXX8"/>
<feature type="domain" description="Major facilitator superfamily (MFS) profile" evidence="8">
    <location>
        <begin position="8"/>
        <end position="496"/>
    </location>
</feature>
<dbReference type="InterPro" id="IPR005279">
    <property type="entry name" value="Dipep/tripep_permease"/>
</dbReference>
<keyword evidence="3" id="KW-1003">Cell membrane</keyword>
<accession>A0A0W8FXX8</accession>
<dbReference type="PROSITE" id="PS01023">
    <property type="entry name" value="PTR2_2"/>
    <property type="match status" value="1"/>
</dbReference>
<dbReference type="GO" id="GO:1904680">
    <property type="term" value="F:peptide transmembrane transporter activity"/>
    <property type="evidence" value="ECO:0007669"/>
    <property type="project" value="InterPro"/>
</dbReference>
<dbReference type="GO" id="GO:0006857">
    <property type="term" value="P:oligopeptide transport"/>
    <property type="evidence" value="ECO:0007669"/>
    <property type="project" value="InterPro"/>
</dbReference>
<dbReference type="PANTHER" id="PTHR23517">
    <property type="entry name" value="RESISTANCE PROTEIN MDTM, PUTATIVE-RELATED-RELATED"/>
    <property type="match status" value="1"/>
</dbReference>
<feature type="transmembrane region" description="Helical" evidence="7">
    <location>
        <begin position="21"/>
        <end position="40"/>
    </location>
</feature>
<organism evidence="9">
    <name type="scientific">hydrocarbon metagenome</name>
    <dbReference type="NCBI Taxonomy" id="938273"/>
    <lineage>
        <taxon>unclassified sequences</taxon>
        <taxon>metagenomes</taxon>
        <taxon>ecological metagenomes</taxon>
    </lineage>
</organism>
<evidence type="ECO:0000256" key="5">
    <source>
        <dbReference type="ARBA" id="ARBA00022989"/>
    </source>
</evidence>
<feature type="transmembrane region" description="Helical" evidence="7">
    <location>
        <begin position="229"/>
        <end position="248"/>
    </location>
</feature>
<keyword evidence="4 7" id="KW-0812">Transmembrane</keyword>
<feature type="transmembrane region" description="Helical" evidence="7">
    <location>
        <begin position="101"/>
        <end position="128"/>
    </location>
</feature>
<dbReference type="Gene3D" id="1.20.1250.20">
    <property type="entry name" value="MFS general substrate transporter like domains"/>
    <property type="match status" value="3"/>
</dbReference>
<keyword evidence="5 7" id="KW-1133">Transmembrane helix</keyword>
<evidence type="ECO:0000256" key="4">
    <source>
        <dbReference type="ARBA" id="ARBA00022692"/>
    </source>
</evidence>
<keyword evidence="6 7" id="KW-0472">Membrane</keyword>
<proteinExistence type="predicted"/>
<evidence type="ECO:0000259" key="8">
    <source>
        <dbReference type="PROSITE" id="PS50850"/>
    </source>
</evidence>
<evidence type="ECO:0000256" key="6">
    <source>
        <dbReference type="ARBA" id="ARBA00023136"/>
    </source>
</evidence>
<dbReference type="EMBL" id="LNQE01000604">
    <property type="protein sequence ID" value="KUG25768.1"/>
    <property type="molecule type" value="Genomic_DNA"/>
</dbReference>
<dbReference type="SUPFAM" id="SSF103473">
    <property type="entry name" value="MFS general substrate transporter"/>
    <property type="match status" value="2"/>
</dbReference>
<feature type="transmembrane region" description="Helical" evidence="7">
    <location>
        <begin position="140"/>
        <end position="158"/>
    </location>
</feature>
<evidence type="ECO:0000256" key="7">
    <source>
        <dbReference type="SAM" id="Phobius"/>
    </source>
</evidence>